<reference evidence="1" key="1">
    <citation type="journal article" date="2022" name="bioRxiv">
        <title>Sequencing and chromosome-scale assembly of the giantPleurodeles waltlgenome.</title>
        <authorList>
            <person name="Brown T."/>
            <person name="Elewa A."/>
            <person name="Iarovenko S."/>
            <person name="Subramanian E."/>
            <person name="Araus A.J."/>
            <person name="Petzold A."/>
            <person name="Susuki M."/>
            <person name="Suzuki K.-i.T."/>
            <person name="Hayashi T."/>
            <person name="Toyoda A."/>
            <person name="Oliveira C."/>
            <person name="Osipova E."/>
            <person name="Leigh N.D."/>
            <person name="Simon A."/>
            <person name="Yun M.H."/>
        </authorList>
    </citation>
    <scope>NUCLEOTIDE SEQUENCE</scope>
    <source>
        <strain evidence="1">20211129_DDA</strain>
        <tissue evidence="1">Liver</tissue>
    </source>
</reference>
<keyword evidence="2" id="KW-1185">Reference proteome</keyword>
<comment type="caution">
    <text evidence="1">The sequence shown here is derived from an EMBL/GenBank/DDBJ whole genome shotgun (WGS) entry which is preliminary data.</text>
</comment>
<dbReference type="EMBL" id="JANPWB010000010">
    <property type="protein sequence ID" value="KAJ1136703.1"/>
    <property type="molecule type" value="Genomic_DNA"/>
</dbReference>
<evidence type="ECO:0000313" key="2">
    <source>
        <dbReference type="Proteomes" id="UP001066276"/>
    </source>
</evidence>
<protein>
    <submittedName>
        <fullName evidence="1">Uncharacterized protein</fullName>
    </submittedName>
</protein>
<name>A0AAV7Q8S7_PLEWA</name>
<accession>A0AAV7Q8S7</accession>
<evidence type="ECO:0000313" key="1">
    <source>
        <dbReference type="EMBL" id="KAJ1136703.1"/>
    </source>
</evidence>
<dbReference type="AlphaFoldDB" id="A0AAV7Q8S7"/>
<dbReference type="Proteomes" id="UP001066276">
    <property type="component" value="Chromosome 6"/>
</dbReference>
<sequence length="78" mass="8683">MLAEDARVHLDEELTENEIALPLAGLQPVMAPGPNGFPVEFFKTFMPQLGKHDMQVLQNASDTELLPLEWRQADIVAP</sequence>
<proteinExistence type="predicted"/>
<organism evidence="1 2">
    <name type="scientific">Pleurodeles waltl</name>
    <name type="common">Iberian ribbed newt</name>
    <dbReference type="NCBI Taxonomy" id="8319"/>
    <lineage>
        <taxon>Eukaryota</taxon>
        <taxon>Metazoa</taxon>
        <taxon>Chordata</taxon>
        <taxon>Craniata</taxon>
        <taxon>Vertebrata</taxon>
        <taxon>Euteleostomi</taxon>
        <taxon>Amphibia</taxon>
        <taxon>Batrachia</taxon>
        <taxon>Caudata</taxon>
        <taxon>Salamandroidea</taxon>
        <taxon>Salamandridae</taxon>
        <taxon>Pleurodelinae</taxon>
        <taxon>Pleurodeles</taxon>
    </lineage>
</organism>
<gene>
    <name evidence="1" type="ORF">NDU88_003118</name>
</gene>